<evidence type="ECO:0000256" key="3">
    <source>
        <dbReference type="ARBA" id="ARBA00023125"/>
    </source>
</evidence>
<organism evidence="6 8">
    <name type="scientific">Prevotella intermedia</name>
    <dbReference type="NCBI Taxonomy" id="28131"/>
    <lineage>
        <taxon>Bacteria</taxon>
        <taxon>Pseudomonadati</taxon>
        <taxon>Bacteroidota</taxon>
        <taxon>Bacteroidia</taxon>
        <taxon>Bacteroidales</taxon>
        <taxon>Prevotellaceae</taxon>
        <taxon>Prevotella</taxon>
    </lineage>
</organism>
<dbReference type="AlphaFoldDB" id="A0A246ES67"/>
<feature type="domain" description="Type I restriction modification DNA specificity" evidence="4">
    <location>
        <begin position="25"/>
        <end position="163"/>
    </location>
</feature>
<dbReference type="GO" id="GO:0003677">
    <property type="term" value="F:DNA binding"/>
    <property type="evidence" value="ECO:0007669"/>
    <property type="project" value="UniProtKB-KW"/>
</dbReference>
<gene>
    <name evidence="5" type="ORF">CTM50_04625</name>
    <name evidence="6" type="ORF">CTM59_09855</name>
</gene>
<dbReference type="PANTHER" id="PTHR43140:SF1">
    <property type="entry name" value="TYPE I RESTRICTION ENZYME ECOKI SPECIFICITY SUBUNIT"/>
    <property type="match status" value="1"/>
</dbReference>
<dbReference type="InterPro" id="IPR051212">
    <property type="entry name" value="Type-I_RE_S_subunit"/>
</dbReference>
<dbReference type="GO" id="GO:0009307">
    <property type="term" value="P:DNA restriction-modification system"/>
    <property type="evidence" value="ECO:0007669"/>
    <property type="project" value="UniProtKB-KW"/>
</dbReference>
<evidence type="ECO:0000313" key="6">
    <source>
        <dbReference type="EMBL" id="PJI24411.1"/>
    </source>
</evidence>
<keyword evidence="6" id="KW-0378">Hydrolase</keyword>
<evidence type="ECO:0000313" key="7">
    <source>
        <dbReference type="Proteomes" id="UP000229323"/>
    </source>
</evidence>
<evidence type="ECO:0000256" key="1">
    <source>
        <dbReference type="ARBA" id="ARBA00010923"/>
    </source>
</evidence>
<evidence type="ECO:0000259" key="4">
    <source>
        <dbReference type="Pfam" id="PF01420"/>
    </source>
</evidence>
<reference evidence="5 7" key="1">
    <citation type="submission" date="2017-11" db="EMBL/GenBank/DDBJ databases">
        <title>Genome sequencing of Prevotella intermedia KCOM 2033.</title>
        <authorList>
            <person name="Kook J.-K."/>
            <person name="Park S.-N."/>
            <person name="Lim Y.K."/>
        </authorList>
    </citation>
    <scope>NUCLEOTIDE SEQUENCE [LARGE SCALE GENOMIC DNA]</scope>
    <source>
        <strain evidence="5 7">KCOM 2033</strain>
    </source>
</reference>
<dbReference type="Pfam" id="PF01420">
    <property type="entry name" value="Methylase_S"/>
    <property type="match status" value="1"/>
</dbReference>
<dbReference type="InterPro" id="IPR044946">
    <property type="entry name" value="Restrct_endonuc_typeI_TRD_sf"/>
</dbReference>
<protein>
    <submittedName>
        <fullName evidence="6">Restriction endonuclease subunit S</fullName>
    </submittedName>
</protein>
<evidence type="ECO:0000313" key="5">
    <source>
        <dbReference type="EMBL" id="ATV52381.1"/>
    </source>
</evidence>
<dbReference type="EMBL" id="CP024696">
    <property type="protein sequence ID" value="ATV52381.1"/>
    <property type="molecule type" value="Genomic_DNA"/>
</dbReference>
<accession>A0A246ES67</accession>
<dbReference type="Gene3D" id="3.90.220.20">
    <property type="entry name" value="DNA methylase specificity domains"/>
    <property type="match status" value="2"/>
</dbReference>
<dbReference type="SUPFAM" id="SSF116734">
    <property type="entry name" value="DNA methylase specificity domain"/>
    <property type="match status" value="2"/>
</dbReference>
<keyword evidence="6" id="KW-0540">Nuclease</keyword>
<dbReference type="GO" id="GO:0004519">
    <property type="term" value="F:endonuclease activity"/>
    <property type="evidence" value="ECO:0007669"/>
    <property type="project" value="UniProtKB-KW"/>
</dbReference>
<evidence type="ECO:0000256" key="2">
    <source>
        <dbReference type="ARBA" id="ARBA00022747"/>
    </source>
</evidence>
<dbReference type="RefSeq" id="WP_006951629.1">
    <property type="nucleotide sequence ID" value="NZ_CP024696.1"/>
</dbReference>
<dbReference type="REBASE" id="304587">
    <property type="entry name" value="S1.Pin2833ORF9850P"/>
</dbReference>
<keyword evidence="2" id="KW-0680">Restriction system</keyword>
<comment type="similarity">
    <text evidence="1">Belongs to the type-I restriction system S methylase family.</text>
</comment>
<dbReference type="PANTHER" id="PTHR43140">
    <property type="entry name" value="TYPE-1 RESTRICTION ENZYME ECOKI SPECIFICITY PROTEIN"/>
    <property type="match status" value="1"/>
</dbReference>
<proteinExistence type="inferred from homology"/>
<keyword evidence="6" id="KW-0255">Endonuclease</keyword>
<dbReference type="EMBL" id="PENH01000002">
    <property type="protein sequence ID" value="PJI24411.1"/>
    <property type="molecule type" value="Genomic_DNA"/>
</dbReference>
<evidence type="ECO:0000313" key="8">
    <source>
        <dbReference type="Proteomes" id="UP000231201"/>
    </source>
</evidence>
<dbReference type="Proteomes" id="UP000229323">
    <property type="component" value="Chromosome"/>
</dbReference>
<reference evidence="6 8" key="2">
    <citation type="submission" date="2017-11" db="EMBL/GenBank/DDBJ databases">
        <title>Genome sequencing of Prevotella intermedia KCOM 2833.</title>
        <authorList>
            <person name="Kook J.-K."/>
            <person name="Park S.-N."/>
            <person name="Lim Y.K."/>
        </authorList>
    </citation>
    <scope>NUCLEOTIDE SEQUENCE [LARGE SCALE GENOMIC DNA]</scope>
    <source>
        <strain evidence="6 8">KCOM 2833</strain>
    </source>
</reference>
<keyword evidence="3" id="KW-0238">DNA-binding</keyword>
<dbReference type="InterPro" id="IPR000055">
    <property type="entry name" value="Restrct_endonuc_typeI_TRD"/>
</dbReference>
<dbReference type="REBASE" id="225544">
    <property type="entry name" value="S2.Pin2033ORF4630P"/>
</dbReference>
<sequence length="372" mass="42728">MNVSKTKWVRLGDYIEEVDERNYAGTDYPFCGVNKDKKFMPTVTDTNNLDNRKYKLVKLDTFVFSGMQTGRDICIRIALQGNDETILVSPAYTTFKIKDASEVLPQYLFLQFNRLEMDRLGWFLSDGSIRSNLDWDRFTEIKIPLPPLSVQRELVATYERLKQLAETNEAMMAPLSEACQAFIIDCKRKYPEVTLGEYIEEVDERNYAGEYGIEDVRGMTITKEVIPTKADLVNSDLSKFKVVKPNEFIYNPRTHGKKIGLGFNSTLNPFITSWNNTAFKVSDNLLIPEYLFMLFCRDEWDRNACFRSWGSSTEVFSWVALCESRIPLPPLSVQQSIVNLYHGMEEAKRIAEAARAELRTLCPALVQKSIKG</sequence>
<name>A0A246ES67_PREIN</name>
<dbReference type="Proteomes" id="UP000231201">
    <property type="component" value="Unassembled WGS sequence"/>
</dbReference>